<reference evidence="1 2" key="1">
    <citation type="submission" date="2019-05" db="EMBL/GenBank/DDBJ databases">
        <title>Another draft genome of Portunus trituberculatus and its Hox gene families provides insights of decapod evolution.</title>
        <authorList>
            <person name="Jeong J.-H."/>
            <person name="Song I."/>
            <person name="Kim S."/>
            <person name="Choi T."/>
            <person name="Kim D."/>
            <person name="Ryu S."/>
            <person name="Kim W."/>
        </authorList>
    </citation>
    <scope>NUCLEOTIDE SEQUENCE [LARGE SCALE GENOMIC DNA]</scope>
    <source>
        <tissue evidence="1">Muscle</tissue>
    </source>
</reference>
<sequence length="153" mass="17144">MDSAVNDLENKVSNSVNDLKAYAKQELEAVYSNKMVDDHVSVKLLIRRAYPEWTHVEHTFLRADAIASVADLGQPEQQLCGVIRHCTQLKEPVLATIAGRGKDRTLLVYVGDIEENLLGPDHLQESEAILKFGDMTMEVVNWKEPLLKESSVV</sequence>
<dbReference type="Proteomes" id="UP000324222">
    <property type="component" value="Unassembled WGS sequence"/>
</dbReference>
<evidence type="ECO:0000313" key="1">
    <source>
        <dbReference type="EMBL" id="MPC42535.1"/>
    </source>
</evidence>
<dbReference type="EMBL" id="VSRR010005475">
    <property type="protein sequence ID" value="MPC42535.1"/>
    <property type="molecule type" value="Genomic_DNA"/>
</dbReference>
<organism evidence="1 2">
    <name type="scientific">Portunus trituberculatus</name>
    <name type="common">Swimming crab</name>
    <name type="synonym">Neptunus trituberculatus</name>
    <dbReference type="NCBI Taxonomy" id="210409"/>
    <lineage>
        <taxon>Eukaryota</taxon>
        <taxon>Metazoa</taxon>
        <taxon>Ecdysozoa</taxon>
        <taxon>Arthropoda</taxon>
        <taxon>Crustacea</taxon>
        <taxon>Multicrustacea</taxon>
        <taxon>Malacostraca</taxon>
        <taxon>Eumalacostraca</taxon>
        <taxon>Eucarida</taxon>
        <taxon>Decapoda</taxon>
        <taxon>Pleocyemata</taxon>
        <taxon>Brachyura</taxon>
        <taxon>Eubrachyura</taxon>
        <taxon>Portunoidea</taxon>
        <taxon>Portunidae</taxon>
        <taxon>Portuninae</taxon>
        <taxon>Portunus</taxon>
    </lineage>
</organism>
<comment type="caution">
    <text evidence="1">The sequence shown here is derived from an EMBL/GenBank/DDBJ whole genome shotgun (WGS) entry which is preliminary data.</text>
</comment>
<keyword evidence="2" id="KW-1185">Reference proteome</keyword>
<protein>
    <submittedName>
        <fullName evidence="1">Uncharacterized protein</fullName>
    </submittedName>
</protein>
<evidence type="ECO:0000313" key="2">
    <source>
        <dbReference type="Proteomes" id="UP000324222"/>
    </source>
</evidence>
<proteinExistence type="predicted"/>
<gene>
    <name evidence="1" type="ORF">E2C01_036158</name>
</gene>
<accession>A0A5B7FAK4</accession>
<dbReference type="AlphaFoldDB" id="A0A5B7FAK4"/>
<name>A0A5B7FAK4_PORTR</name>